<dbReference type="EMBL" id="JAAMPC010001632">
    <property type="protein sequence ID" value="KAG2238206.1"/>
    <property type="molecule type" value="Genomic_DNA"/>
</dbReference>
<proteinExistence type="predicted"/>
<dbReference type="InterPro" id="IPR040194">
    <property type="entry name" value="Cwf19-like"/>
</dbReference>
<comment type="caution">
    <text evidence="2">The sequence shown here is derived from an EMBL/GenBank/DDBJ whole genome shotgun (WGS) entry which is preliminary data.</text>
</comment>
<dbReference type="CDD" id="cd07380">
    <property type="entry name" value="MPP_CWF19_N"/>
    <property type="match status" value="1"/>
</dbReference>
<dbReference type="GO" id="GO:0071014">
    <property type="term" value="C:post-mRNA release spliceosomal complex"/>
    <property type="evidence" value="ECO:0007669"/>
    <property type="project" value="TreeGrafter"/>
</dbReference>
<evidence type="ECO:0008006" key="4">
    <source>
        <dbReference type="Google" id="ProtNLM"/>
    </source>
</evidence>
<gene>
    <name evidence="2" type="ORF">Bca52824_092577</name>
</gene>
<name>A0A8X7TFA6_BRACI</name>
<dbReference type="AlphaFoldDB" id="A0A8X7TFA6"/>
<feature type="compositionally biased region" description="Basic and acidic residues" evidence="1">
    <location>
        <begin position="206"/>
        <end position="226"/>
    </location>
</feature>
<dbReference type="GO" id="GO:0061632">
    <property type="term" value="F:RNA lariat debranching enzyme activator activity"/>
    <property type="evidence" value="ECO:0007669"/>
    <property type="project" value="TreeGrafter"/>
</dbReference>
<keyword evidence="3" id="KW-1185">Reference proteome</keyword>
<evidence type="ECO:0000313" key="2">
    <source>
        <dbReference type="EMBL" id="KAG2238206.1"/>
    </source>
</evidence>
<reference evidence="2 3" key="1">
    <citation type="submission" date="2020-02" db="EMBL/GenBank/DDBJ databases">
        <authorList>
            <person name="Ma Q."/>
            <person name="Huang Y."/>
            <person name="Song X."/>
            <person name="Pei D."/>
        </authorList>
    </citation>
    <scope>NUCLEOTIDE SEQUENCE [LARGE SCALE GENOMIC DNA]</scope>
    <source>
        <strain evidence="2">Sxm20200214</strain>
        <tissue evidence="2">Leaf</tissue>
    </source>
</reference>
<protein>
    <recommendedName>
        <fullName evidence="4">HMA domain-containing protein</fullName>
    </recommendedName>
</protein>
<organism evidence="2 3">
    <name type="scientific">Brassica carinata</name>
    <name type="common">Ethiopian mustard</name>
    <name type="synonym">Abyssinian cabbage</name>
    <dbReference type="NCBI Taxonomy" id="52824"/>
    <lineage>
        <taxon>Eukaryota</taxon>
        <taxon>Viridiplantae</taxon>
        <taxon>Streptophyta</taxon>
        <taxon>Embryophyta</taxon>
        <taxon>Tracheophyta</taxon>
        <taxon>Spermatophyta</taxon>
        <taxon>Magnoliopsida</taxon>
        <taxon>eudicotyledons</taxon>
        <taxon>Gunneridae</taxon>
        <taxon>Pentapetalae</taxon>
        <taxon>rosids</taxon>
        <taxon>malvids</taxon>
        <taxon>Brassicales</taxon>
        <taxon>Brassicaceae</taxon>
        <taxon>Brassiceae</taxon>
        <taxon>Brassica</taxon>
    </lineage>
</organism>
<dbReference type="OrthoDB" id="691258at2759"/>
<sequence length="226" mass="24544">MVVKKVEIKVDINCGKCKNAIMEAVAEIEGLSVSYLSGTESSDGQFGKYSQDDVDALRALADDSGVVDFLFTNEWPVGVTNRAAESDIPTEVSDSSCCDSNVSELVKEVKPRYPIAGSMGVFYAREPYLNVDSSHVTRFLGLAQVGNKTNRVTSLASFSNTSLSFCWFNSISRDYAEPLNKVATYTTTVKEGSSGKPVVVAAAPPRSKDQERALKPVRKDKTCAMR</sequence>
<evidence type="ECO:0000256" key="1">
    <source>
        <dbReference type="SAM" id="MobiDB-lite"/>
    </source>
</evidence>
<dbReference type="PANTHER" id="PTHR12072">
    <property type="entry name" value="CWF19, CELL CYCLE CONTROL PROTEIN"/>
    <property type="match status" value="1"/>
</dbReference>
<dbReference type="Proteomes" id="UP000886595">
    <property type="component" value="Unassembled WGS sequence"/>
</dbReference>
<evidence type="ECO:0000313" key="3">
    <source>
        <dbReference type="Proteomes" id="UP000886595"/>
    </source>
</evidence>
<dbReference type="GO" id="GO:0000398">
    <property type="term" value="P:mRNA splicing, via spliceosome"/>
    <property type="evidence" value="ECO:0007669"/>
    <property type="project" value="TreeGrafter"/>
</dbReference>
<dbReference type="PANTHER" id="PTHR12072:SF4">
    <property type="entry name" value="CWF19-LIKE PROTEIN 1"/>
    <property type="match status" value="1"/>
</dbReference>
<feature type="region of interest" description="Disordered" evidence="1">
    <location>
        <begin position="196"/>
        <end position="226"/>
    </location>
</feature>
<accession>A0A8X7TFA6</accession>